<dbReference type="RefSeq" id="WP_046389781.1">
    <property type="nucleotide sequence ID" value="NZ_JADFAX010000005.1"/>
</dbReference>
<dbReference type="GO" id="GO:0009295">
    <property type="term" value="C:nucleoid"/>
    <property type="evidence" value="ECO:0007669"/>
    <property type="project" value="UniProtKB-SubCell"/>
</dbReference>
<dbReference type="InterPro" id="IPR036086">
    <property type="entry name" value="ParB/Sulfiredoxin_sf"/>
</dbReference>
<keyword evidence="3" id="KW-0159">Chromosome partition</keyword>
<comment type="caution">
    <text evidence="6">The sequence shown here is derived from an EMBL/GenBank/DDBJ whole genome shotgun (WGS) entry which is preliminary data.</text>
</comment>
<sequence length="258" mass="29574">MSEIFKIIKIEDIVANPYQPRIHFNEKDLEELANSIKVNGLIQPIIVRQSEVFGYELIAGERRLKASKLAGLNEIPAVIKKISNSESMHQAIVENLQRSDLNPIEEARAFQNIIEKNNITHEHLAKYMGKSRPYISNSIRLLQLPEIILKAIEENKISSGHARALLALDDSHLQEKYFKQIIKQHLNVRQTESLIKSSKKGHTLKREEKNIFIKAIEEELAKTLGITVQLSQKKDGSGTLQFHYQNTEELNRVINKLK</sequence>
<dbReference type="SUPFAM" id="SSF110849">
    <property type="entry name" value="ParB/Sulfiredoxin"/>
    <property type="match status" value="1"/>
</dbReference>
<dbReference type="Gene3D" id="1.10.10.2830">
    <property type="match status" value="1"/>
</dbReference>
<evidence type="ECO:0000259" key="5">
    <source>
        <dbReference type="SMART" id="SM00470"/>
    </source>
</evidence>
<dbReference type="NCBIfam" id="TIGR00180">
    <property type="entry name" value="parB_part"/>
    <property type="match status" value="1"/>
</dbReference>
<dbReference type="Gene3D" id="3.90.1530.30">
    <property type="match status" value="1"/>
</dbReference>
<keyword evidence="4" id="KW-0238">DNA-binding</keyword>
<dbReference type="SMART" id="SM00470">
    <property type="entry name" value="ParB"/>
    <property type="match status" value="1"/>
</dbReference>
<evidence type="ECO:0000256" key="3">
    <source>
        <dbReference type="ARBA" id="ARBA00022829"/>
    </source>
</evidence>
<dbReference type="Pfam" id="PF17762">
    <property type="entry name" value="HTH_ParB"/>
    <property type="match status" value="1"/>
</dbReference>
<dbReference type="InterPro" id="IPR050336">
    <property type="entry name" value="Chromosome_partition/occlusion"/>
</dbReference>
<gene>
    <name evidence="6" type="ORF">GKS16_00025</name>
</gene>
<evidence type="ECO:0000256" key="2">
    <source>
        <dbReference type="ARBA" id="ARBA00006295"/>
    </source>
</evidence>
<accession>A0A6L6G689</accession>
<dbReference type="PANTHER" id="PTHR33375">
    <property type="entry name" value="CHROMOSOME-PARTITIONING PROTEIN PARB-RELATED"/>
    <property type="match status" value="1"/>
</dbReference>
<evidence type="ECO:0000256" key="4">
    <source>
        <dbReference type="ARBA" id="ARBA00023125"/>
    </source>
</evidence>
<dbReference type="InterPro" id="IPR004437">
    <property type="entry name" value="ParB/RepB/Spo0J"/>
</dbReference>
<comment type="subcellular location">
    <subcellularLocation>
        <location evidence="1">Cytoplasm</location>
        <location evidence="1">Nucleoid</location>
    </subcellularLocation>
</comment>
<feature type="domain" description="ParB-like N-terminal" evidence="5">
    <location>
        <begin position="6"/>
        <end position="96"/>
    </location>
</feature>
<evidence type="ECO:0000256" key="1">
    <source>
        <dbReference type="ARBA" id="ARBA00004453"/>
    </source>
</evidence>
<evidence type="ECO:0000313" key="6">
    <source>
        <dbReference type="EMBL" id="MTD00679.1"/>
    </source>
</evidence>
<dbReference type="InterPro" id="IPR041468">
    <property type="entry name" value="HTH_ParB/Spo0J"/>
</dbReference>
<dbReference type="GO" id="GO:0007059">
    <property type="term" value="P:chromosome segregation"/>
    <property type="evidence" value="ECO:0007669"/>
    <property type="project" value="UniProtKB-KW"/>
</dbReference>
<dbReference type="InterPro" id="IPR003115">
    <property type="entry name" value="ParB_N"/>
</dbReference>
<evidence type="ECO:0000313" key="7">
    <source>
        <dbReference type="Proteomes" id="UP000483839"/>
    </source>
</evidence>
<dbReference type="FunFam" id="1.10.10.2830:FF:000001">
    <property type="entry name" value="Chromosome partitioning protein ParB"/>
    <property type="match status" value="1"/>
</dbReference>
<protein>
    <submittedName>
        <fullName evidence="6">ParB/RepB/Spo0J family partition protein</fullName>
    </submittedName>
</protein>
<dbReference type="GO" id="GO:0045881">
    <property type="term" value="P:positive regulation of sporulation resulting in formation of a cellular spore"/>
    <property type="evidence" value="ECO:0007669"/>
    <property type="project" value="TreeGrafter"/>
</dbReference>
<dbReference type="GO" id="GO:0003677">
    <property type="term" value="F:DNA binding"/>
    <property type="evidence" value="ECO:0007669"/>
    <property type="project" value="UniProtKB-KW"/>
</dbReference>
<dbReference type="EMBL" id="WLXI01000001">
    <property type="protein sequence ID" value="MTD00679.1"/>
    <property type="molecule type" value="Genomic_DNA"/>
</dbReference>
<dbReference type="InterPro" id="IPR057240">
    <property type="entry name" value="ParB_dimer_C"/>
</dbReference>
<dbReference type="PANTHER" id="PTHR33375:SF1">
    <property type="entry name" value="CHROMOSOME-PARTITIONING PROTEIN PARB-RELATED"/>
    <property type="match status" value="1"/>
</dbReference>
<proteinExistence type="inferred from homology"/>
<dbReference type="GO" id="GO:0005694">
    <property type="term" value="C:chromosome"/>
    <property type="evidence" value="ECO:0007669"/>
    <property type="project" value="TreeGrafter"/>
</dbReference>
<comment type="similarity">
    <text evidence="2">Belongs to the ParB family.</text>
</comment>
<reference evidence="6 7" key="1">
    <citation type="submission" date="2019-11" db="EMBL/GenBank/DDBJ databases">
        <title>Streptococcus uberis isolated from clinical mastitis cases on a southeastern Queensland dairy.</title>
        <authorList>
            <person name="Workentine M.L."/>
            <person name="Price R."/>
            <person name="Olchowy T."/>
        </authorList>
    </citation>
    <scope>NUCLEOTIDE SEQUENCE [LARGE SCALE GENOMIC DNA]</scope>
    <source>
        <strain evidence="6 7">OLC4459-A17</strain>
    </source>
</reference>
<name>A0A6L6G689_STRUB</name>
<dbReference type="Pfam" id="PF23552">
    <property type="entry name" value="ParB_C"/>
    <property type="match status" value="1"/>
</dbReference>
<dbReference type="CDD" id="cd16393">
    <property type="entry name" value="SPO0J_N"/>
    <property type="match status" value="1"/>
</dbReference>
<organism evidence="6 7">
    <name type="scientific">Streptococcus uberis</name>
    <dbReference type="NCBI Taxonomy" id="1349"/>
    <lineage>
        <taxon>Bacteria</taxon>
        <taxon>Bacillati</taxon>
        <taxon>Bacillota</taxon>
        <taxon>Bacilli</taxon>
        <taxon>Lactobacillales</taxon>
        <taxon>Streptococcaceae</taxon>
        <taxon>Streptococcus</taxon>
    </lineage>
</organism>
<dbReference type="FunFam" id="3.90.1530.30:FF:000001">
    <property type="entry name" value="Chromosome partitioning protein ParB"/>
    <property type="match status" value="1"/>
</dbReference>
<dbReference type="Proteomes" id="UP000483839">
    <property type="component" value="Unassembled WGS sequence"/>
</dbReference>
<dbReference type="AlphaFoldDB" id="A0A6L6G689"/>
<dbReference type="SUPFAM" id="SSF109709">
    <property type="entry name" value="KorB DNA-binding domain-like"/>
    <property type="match status" value="1"/>
</dbReference>
<dbReference type="Pfam" id="PF02195">
    <property type="entry name" value="ParB_N"/>
    <property type="match status" value="1"/>
</dbReference>